<keyword evidence="1" id="KW-0678">Repressor</keyword>
<dbReference type="Gene3D" id="1.10.357.10">
    <property type="entry name" value="Tetracycline Repressor, domain 2"/>
    <property type="match status" value="1"/>
</dbReference>
<dbReference type="SUPFAM" id="SSF46689">
    <property type="entry name" value="Homeodomain-like"/>
    <property type="match status" value="1"/>
</dbReference>
<dbReference type="InterPro" id="IPR050109">
    <property type="entry name" value="HTH-type_TetR-like_transc_reg"/>
</dbReference>
<dbReference type="InterPro" id="IPR004111">
    <property type="entry name" value="Repressor_TetR_C"/>
</dbReference>
<feature type="domain" description="Tetracycline repressor TetR C-terminal" evidence="5">
    <location>
        <begin position="76"/>
        <end position="198"/>
    </location>
</feature>
<protein>
    <submittedName>
        <fullName evidence="6">TetR/AcrR family transcriptional regulator C-terminal domain-containing protein</fullName>
    </submittedName>
</protein>
<evidence type="ECO:0000256" key="3">
    <source>
        <dbReference type="ARBA" id="ARBA00023125"/>
    </source>
</evidence>
<organism evidence="6 7">
    <name type="scientific">Kitasatospora putterlickiae</name>
    <dbReference type="NCBI Taxonomy" id="221725"/>
    <lineage>
        <taxon>Bacteria</taxon>
        <taxon>Bacillati</taxon>
        <taxon>Actinomycetota</taxon>
        <taxon>Actinomycetes</taxon>
        <taxon>Kitasatosporales</taxon>
        <taxon>Streptomycetaceae</taxon>
        <taxon>Kitasatospora</taxon>
    </lineage>
</organism>
<sequence>MARPRTPLLDRQRIVQTALRLVDEAGDLTMPALAGALKVSPSALYHHVTGRAEIVALMRAELVRVIGERSLWDRPWDDALRGWARAYREAFAAHPGIIRLLATAPLAEPFMHEVYERAVVTLEAAGFAREEVMGVITALESFILGSALDLVAPAVMVDAVDRAATPRLADALAAVPAGRHRADQAFEVGLAALIAGYRVLLTGDRGPGAVAGHPISDQA</sequence>
<keyword evidence="2" id="KW-0805">Transcription regulation</keyword>
<gene>
    <name evidence="6" type="ORF">GCM10009639_43320</name>
</gene>
<dbReference type="PANTHER" id="PTHR30055:SF151">
    <property type="entry name" value="TRANSCRIPTIONAL REGULATORY PROTEIN"/>
    <property type="match status" value="1"/>
</dbReference>
<dbReference type="InterPro" id="IPR003012">
    <property type="entry name" value="Tet_transcr_reg_TetR"/>
</dbReference>
<evidence type="ECO:0000259" key="5">
    <source>
        <dbReference type="Pfam" id="PF02909"/>
    </source>
</evidence>
<dbReference type="EMBL" id="BAAAKJ010000236">
    <property type="protein sequence ID" value="GAA1401267.1"/>
    <property type="molecule type" value="Genomic_DNA"/>
</dbReference>
<evidence type="ECO:0000256" key="1">
    <source>
        <dbReference type="ARBA" id="ARBA00022491"/>
    </source>
</evidence>
<dbReference type="SUPFAM" id="SSF48498">
    <property type="entry name" value="Tetracyclin repressor-like, C-terminal domain"/>
    <property type="match status" value="1"/>
</dbReference>
<dbReference type="PRINTS" id="PR00400">
    <property type="entry name" value="TETREPRESSOR"/>
</dbReference>
<evidence type="ECO:0000256" key="4">
    <source>
        <dbReference type="ARBA" id="ARBA00023163"/>
    </source>
</evidence>
<evidence type="ECO:0000256" key="2">
    <source>
        <dbReference type="ARBA" id="ARBA00023015"/>
    </source>
</evidence>
<keyword evidence="7" id="KW-1185">Reference proteome</keyword>
<dbReference type="PANTHER" id="PTHR30055">
    <property type="entry name" value="HTH-TYPE TRANSCRIPTIONAL REGULATOR RUTR"/>
    <property type="match status" value="1"/>
</dbReference>
<evidence type="ECO:0000313" key="7">
    <source>
        <dbReference type="Proteomes" id="UP001499863"/>
    </source>
</evidence>
<reference evidence="7" key="1">
    <citation type="journal article" date="2019" name="Int. J. Syst. Evol. Microbiol.">
        <title>The Global Catalogue of Microorganisms (GCM) 10K type strain sequencing project: providing services to taxonomists for standard genome sequencing and annotation.</title>
        <authorList>
            <consortium name="The Broad Institute Genomics Platform"/>
            <consortium name="The Broad Institute Genome Sequencing Center for Infectious Disease"/>
            <person name="Wu L."/>
            <person name="Ma J."/>
        </authorList>
    </citation>
    <scope>NUCLEOTIDE SEQUENCE [LARGE SCALE GENOMIC DNA]</scope>
    <source>
        <strain evidence="7">JCM 12393</strain>
    </source>
</reference>
<keyword evidence="3" id="KW-0238">DNA-binding</keyword>
<dbReference type="InterPro" id="IPR036271">
    <property type="entry name" value="Tet_transcr_reg_TetR-rel_C_sf"/>
</dbReference>
<keyword evidence="4" id="KW-0804">Transcription</keyword>
<dbReference type="Proteomes" id="UP001499863">
    <property type="component" value="Unassembled WGS sequence"/>
</dbReference>
<comment type="caution">
    <text evidence="6">The sequence shown here is derived from an EMBL/GenBank/DDBJ whole genome shotgun (WGS) entry which is preliminary data.</text>
</comment>
<dbReference type="Pfam" id="PF02909">
    <property type="entry name" value="TetR_C_1"/>
    <property type="match status" value="1"/>
</dbReference>
<name>A0ABP4J029_9ACTN</name>
<accession>A0ABP4J029</accession>
<proteinExistence type="predicted"/>
<dbReference type="InterPro" id="IPR009057">
    <property type="entry name" value="Homeodomain-like_sf"/>
</dbReference>
<evidence type="ECO:0000313" key="6">
    <source>
        <dbReference type="EMBL" id="GAA1401267.1"/>
    </source>
</evidence>
<dbReference type="RefSeq" id="WP_344338355.1">
    <property type="nucleotide sequence ID" value="NZ_BAAAKJ010000236.1"/>
</dbReference>